<evidence type="ECO:0000313" key="4">
    <source>
        <dbReference type="EMBL" id="QQC58988.1"/>
    </source>
</evidence>
<evidence type="ECO:0000313" key="1">
    <source>
        <dbReference type="EMBL" id="OAX52299.1"/>
    </source>
</evidence>
<evidence type="ECO:0000313" key="6">
    <source>
        <dbReference type="Proteomes" id="UP000179540"/>
    </source>
</evidence>
<dbReference type="AlphaFoldDB" id="A0A147EAL1"/>
<dbReference type="STRING" id="37923.BK826_01575"/>
<dbReference type="PATRIC" id="fig|37923.10.peg.780"/>
<evidence type="ECO:0000313" key="3">
    <source>
        <dbReference type="EMBL" id="QPT54009.1"/>
    </source>
</evidence>
<reference evidence="1" key="1">
    <citation type="submission" date="2016-04" db="EMBL/GenBank/DDBJ databases">
        <authorList>
            <person name="Evans L.H."/>
            <person name="Alamgir A."/>
            <person name="Owens N."/>
            <person name="Weber N.D."/>
            <person name="Virtaneva K."/>
            <person name="Barbian K."/>
            <person name="Babar A."/>
            <person name="Rosenke K."/>
        </authorList>
    </citation>
    <scope>NUCLEOTIDE SEQUENCE [LARGE SCALE GENOMIC DNA]</scope>
    <source>
        <strain evidence="1">RUTW2-3</strain>
    </source>
</reference>
<gene>
    <name evidence="1" type="ORF">AN277_0203905</name>
    <name evidence="2" type="ORF">BK826_01575</name>
    <name evidence="3" type="ORF">I6G21_02030</name>
    <name evidence="4" type="ORF">I6H58_08485</name>
</gene>
<evidence type="ECO:0000313" key="2">
    <source>
        <dbReference type="EMBL" id="OIJ36609.1"/>
    </source>
</evidence>
<proteinExistence type="predicted"/>
<accession>A0A147EAL1</accession>
<dbReference type="RefSeq" id="WP_058731151.1">
    <property type="nucleotide sequence ID" value="NZ_CP065738.1"/>
</dbReference>
<dbReference type="EMBL" id="CP066078">
    <property type="protein sequence ID" value="QQC58988.1"/>
    <property type="molecule type" value="Genomic_DNA"/>
</dbReference>
<dbReference type="OrthoDB" id="3215124at2"/>
<dbReference type="Proteomes" id="UP000053171">
    <property type="component" value="Unassembled WGS sequence"/>
</dbReference>
<reference evidence="1 5" key="3">
    <citation type="submission" date="2016-06" db="EMBL/GenBank/DDBJ databases">
        <title>Identification of putative biosynthetic pathways for the production of bioactive secondary metabolites by the marine actinomycete Kocuria kristinae RUTW2-3.</title>
        <authorList>
            <person name="Waterworth S.C."/>
            <person name="Walmsley T.A."/>
            <person name="Matongo T."/>
            <person name="Davies-Coleman M.T."/>
            <person name="Dorrington R.A."/>
        </authorList>
    </citation>
    <scope>NUCLEOTIDE SEQUENCE [LARGE SCALE GENOMIC DNA]</scope>
    <source>
        <strain evidence="5">RuSp02-3</strain>
        <strain evidence="1">RUTW2-3</strain>
    </source>
</reference>
<evidence type="ECO:0000313" key="7">
    <source>
        <dbReference type="Proteomes" id="UP000594975"/>
    </source>
</evidence>
<reference evidence="5" key="2">
    <citation type="submission" date="2016-04" db="EMBL/GenBank/DDBJ databases">
        <authorList>
            <person name="Waterworth S."/>
            <person name="Matcher G."/>
        </authorList>
    </citation>
    <scope>NUCLEOTIDE SEQUENCE [LARGE SCALE GENOMIC DNA]</scope>
    <source>
        <strain evidence="5">RuSp02-3</strain>
    </source>
</reference>
<dbReference type="Proteomes" id="UP000594975">
    <property type="component" value="Chromosome"/>
</dbReference>
<dbReference type="EMBL" id="LJBJ02000005">
    <property type="protein sequence ID" value="OAX52299.1"/>
    <property type="molecule type" value="Genomic_DNA"/>
</dbReference>
<dbReference type="KEGG" id="rkr:I6G21_02030"/>
<organism evidence="2 6">
    <name type="scientific">Rothia kristinae</name>
    <dbReference type="NCBI Taxonomy" id="37923"/>
    <lineage>
        <taxon>Bacteria</taxon>
        <taxon>Bacillati</taxon>
        <taxon>Actinomycetota</taxon>
        <taxon>Actinomycetes</taxon>
        <taxon>Micrococcales</taxon>
        <taxon>Micrococcaceae</taxon>
        <taxon>Rothia</taxon>
    </lineage>
</organism>
<dbReference type="GeneID" id="61262134"/>
<dbReference type="EMBL" id="MODZ01000002">
    <property type="protein sequence ID" value="OIJ36609.1"/>
    <property type="molecule type" value="Genomic_DNA"/>
</dbReference>
<sequence length="66" mass="7296">MEKWEYATVPLMIHATKQILDTWGEDGWELVTVLPGAAPAGDAPAGNMVAPQQSNPIAYFKRRREA</sequence>
<dbReference type="Proteomes" id="UP000179540">
    <property type="component" value="Unassembled WGS sequence"/>
</dbReference>
<dbReference type="EMBL" id="CP065738">
    <property type="protein sequence ID" value="QPT54009.1"/>
    <property type="molecule type" value="Genomic_DNA"/>
</dbReference>
<evidence type="ECO:0000313" key="8">
    <source>
        <dbReference type="Proteomes" id="UP000595221"/>
    </source>
</evidence>
<evidence type="ECO:0000313" key="5">
    <source>
        <dbReference type="Proteomes" id="UP000053171"/>
    </source>
</evidence>
<reference evidence="7 8" key="5">
    <citation type="submission" date="2020-12" db="EMBL/GenBank/DDBJ databases">
        <title>FDA dAtabase for Regulatory Grade micrObial Sequences (FDA-ARGOS): Supporting development and validation of Infectious Disease Dx tests.</title>
        <authorList>
            <person name="Sproer C."/>
            <person name="Gronow S."/>
            <person name="Severitt S."/>
            <person name="Schroder I."/>
            <person name="Tallon L."/>
            <person name="Sadzewicz L."/>
            <person name="Zhao X."/>
            <person name="Boylan J."/>
            <person name="Ott S."/>
            <person name="Bowen H."/>
            <person name="Vavikolanu K."/>
            <person name="Mehta A."/>
            <person name="Aluvathingal J."/>
            <person name="Nadendla S."/>
            <person name="Lowell S."/>
            <person name="Myers T."/>
            <person name="Yan Y."/>
            <person name="Sichtig H."/>
        </authorList>
    </citation>
    <scope>NUCLEOTIDE SEQUENCE [LARGE SCALE GENOMIC DNA]</scope>
    <source>
        <strain evidence="4 8">FDAARGOS_1001</strain>
        <strain evidence="3 7">FDAARGOS_864</strain>
    </source>
</reference>
<keyword evidence="5" id="KW-1185">Reference proteome</keyword>
<reference evidence="2 6" key="4">
    <citation type="submission" date="2016-10" db="EMBL/GenBank/DDBJ databases">
        <title>Draft genome sequence of strain LCT isolated from the Shenzhou X spacecraft of China.</title>
        <authorList>
            <person name="Huang B."/>
        </authorList>
    </citation>
    <scope>NUCLEOTIDE SEQUENCE [LARGE SCALE GENOMIC DNA]</scope>
    <source>
        <strain evidence="2 6">LCT-H5</strain>
    </source>
</reference>
<name>A0A147EAL1_9MICC</name>
<protein>
    <recommendedName>
        <fullName evidence="9">DUF4177 domain-containing protein</fullName>
    </recommendedName>
</protein>
<evidence type="ECO:0008006" key="9">
    <source>
        <dbReference type="Google" id="ProtNLM"/>
    </source>
</evidence>
<dbReference type="Proteomes" id="UP000595221">
    <property type="component" value="Chromosome"/>
</dbReference>